<protein>
    <recommendedName>
        <fullName evidence="3">Methyltransferase domain-containing protein</fullName>
    </recommendedName>
</protein>
<evidence type="ECO:0000313" key="2">
    <source>
        <dbReference type="Proteomes" id="UP000094501"/>
    </source>
</evidence>
<dbReference type="CDD" id="cd02440">
    <property type="entry name" value="AdoMet_MTases"/>
    <property type="match status" value="1"/>
</dbReference>
<dbReference type="STRING" id="1774968.AUC68_03350"/>
<dbReference type="PANTHER" id="PTHR43861:SF1">
    <property type="entry name" value="TRANS-ACONITATE 2-METHYLTRANSFERASE"/>
    <property type="match status" value="1"/>
</dbReference>
<evidence type="ECO:0000313" key="1">
    <source>
        <dbReference type="EMBL" id="ODS00159.1"/>
    </source>
</evidence>
<organism evidence="1 2">
    <name type="scientific">Methyloceanibacter methanicus</name>
    <dbReference type="NCBI Taxonomy" id="1774968"/>
    <lineage>
        <taxon>Bacteria</taxon>
        <taxon>Pseudomonadati</taxon>
        <taxon>Pseudomonadota</taxon>
        <taxon>Alphaproteobacteria</taxon>
        <taxon>Hyphomicrobiales</taxon>
        <taxon>Hyphomicrobiaceae</taxon>
        <taxon>Methyloceanibacter</taxon>
    </lineage>
</organism>
<dbReference type="InterPro" id="IPR029063">
    <property type="entry name" value="SAM-dependent_MTases_sf"/>
</dbReference>
<evidence type="ECO:0008006" key="3">
    <source>
        <dbReference type="Google" id="ProtNLM"/>
    </source>
</evidence>
<dbReference type="Pfam" id="PF13489">
    <property type="entry name" value="Methyltransf_23"/>
    <property type="match status" value="1"/>
</dbReference>
<dbReference type="RefSeq" id="WP_069436972.1">
    <property type="nucleotide sequence ID" value="NZ_LPWG01000010.1"/>
</dbReference>
<keyword evidence="2" id="KW-1185">Reference proteome</keyword>
<dbReference type="AlphaFoldDB" id="A0A1E3W2W9"/>
<comment type="caution">
    <text evidence="1">The sequence shown here is derived from an EMBL/GenBank/DDBJ whole genome shotgun (WGS) entry which is preliminary data.</text>
</comment>
<accession>A0A1E3W2W9</accession>
<dbReference type="PANTHER" id="PTHR43861">
    <property type="entry name" value="TRANS-ACONITATE 2-METHYLTRANSFERASE-RELATED"/>
    <property type="match status" value="1"/>
</dbReference>
<dbReference type="Gene3D" id="3.40.50.150">
    <property type="entry name" value="Vaccinia Virus protein VP39"/>
    <property type="match status" value="1"/>
</dbReference>
<proteinExistence type="predicted"/>
<dbReference type="OrthoDB" id="5642573at2"/>
<reference evidence="1 2" key="1">
    <citation type="journal article" date="2016" name="Environ. Microbiol.">
        <title>New Methyloceanibacter diversity from North Sea sediments includes methanotroph containing solely the soluble methane monooxygenase.</title>
        <authorList>
            <person name="Vekeman B."/>
            <person name="Kerckhof F.M."/>
            <person name="Cremers G."/>
            <person name="de Vos P."/>
            <person name="Vandamme P."/>
            <person name="Boon N."/>
            <person name="Op den Camp H.J."/>
            <person name="Heylen K."/>
        </authorList>
    </citation>
    <scope>NUCLEOTIDE SEQUENCE [LARGE SCALE GENOMIC DNA]</scope>
    <source>
        <strain evidence="1 2">R-67174</strain>
    </source>
</reference>
<dbReference type="EMBL" id="LPWG01000010">
    <property type="protein sequence ID" value="ODS00159.1"/>
    <property type="molecule type" value="Genomic_DNA"/>
</dbReference>
<gene>
    <name evidence="1" type="ORF">AUC68_03350</name>
</gene>
<dbReference type="SUPFAM" id="SSF53335">
    <property type="entry name" value="S-adenosyl-L-methionine-dependent methyltransferases"/>
    <property type="match status" value="1"/>
</dbReference>
<name>A0A1E3W2W9_9HYPH</name>
<dbReference type="Proteomes" id="UP000094501">
    <property type="component" value="Unassembled WGS sequence"/>
</dbReference>
<sequence length="213" mass="23329">MKSAAQFWDEQAEKYAKQPIADMRAYNATLDRTRSYLAKDQRVLEVGCGTGTTALHLCGSVGHYIGSDISSDMIRIASEKAFAQGARNVAFKTAGIGDIATTATPFDAVLGFNLLHLLPRLDEDLRTIASILKPGGLFISKTFCSLGPKAPLKWRLMKIALPVFQALGKAPFVQFQREAELKERIAAQGFDILEARHFVTDVSVPFIVARKLA</sequence>